<protein>
    <submittedName>
        <fullName evidence="3">Uncharacterized protein LOC117647187</fullName>
    </submittedName>
</protein>
<dbReference type="RefSeq" id="XP_034244703.1">
    <property type="nucleotide sequence ID" value="XM_034388812.1"/>
</dbReference>
<accession>A0A6P8YX30</accession>
<reference evidence="3" key="1">
    <citation type="submission" date="2025-08" db="UniProtKB">
        <authorList>
            <consortium name="RefSeq"/>
        </authorList>
    </citation>
    <scope>IDENTIFICATION</scope>
    <source>
        <tissue evidence="3">Total insect</tissue>
    </source>
</reference>
<proteinExistence type="predicted"/>
<name>A0A6P8YX30_THRPL</name>
<dbReference type="KEGG" id="tpal:117647187"/>
<dbReference type="OrthoDB" id="10533412at2759"/>
<dbReference type="InParanoid" id="A0A6P8YX30"/>
<feature type="chain" id="PRO_5027807492" evidence="1">
    <location>
        <begin position="21"/>
        <end position="133"/>
    </location>
</feature>
<feature type="signal peptide" evidence="1">
    <location>
        <begin position="1"/>
        <end position="20"/>
    </location>
</feature>
<keyword evidence="1" id="KW-0732">Signal</keyword>
<organism evidence="3">
    <name type="scientific">Thrips palmi</name>
    <name type="common">Melon thrips</name>
    <dbReference type="NCBI Taxonomy" id="161013"/>
    <lineage>
        <taxon>Eukaryota</taxon>
        <taxon>Metazoa</taxon>
        <taxon>Ecdysozoa</taxon>
        <taxon>Arthropoda</taxon>
        <taxon>Hexapoda</taxon>
        <taxon>Insecta</taxon>
        <taxon>Pterygota</taxon>
        <taxon>Neoptera</taxon>
        <taxon>Paraneoptera</taxon>
        <taxon>Thysanoptera</taxon>
        <taxon>Terebrantia</taxon>
        <taxon>Thripoidea</taxon>
        <taxon>Thripidae</taxon>
        <taxon>Thrips</taxon>
    </lineage>
</organism>
<gene>
    <name evidence="3" type="primary">LOC117647187</name>
</gene>
<dbReference type="GeneID" id="117647187"/>
<dbReference type="AlphaFoldDB" id="A0A6P8YX30"/>
<evidence type="ECO:0000313" key="3">
    <source>
        <dbReference type="RefSeq" id="XP_034244703.1"/>
    </source>
</evidence>
<evidence type="ECO:0000256" key="1">
    <source>
        <dbReference type="SAM" id="SignalP"/>
    </source>
</evidence>
<sequence>MLPLVLLLVACLLPPPRGGAAPSAPTAPAQQLAVLATTPQPPEAVSKSSAQGSAGLFRLSVDNHYTMTRKRPRAKQHELSPAALRADPALGGDVDTVTAKIGERIIRVPHRRVATGCRIYQRMDRLGQCRNRW</sequence>
<dbReference type="Proteomes" id="UP000515158">
    <property type="component" value="Unplaced"/>
</dbReference>
<keyword evidence="2" id="KW-1185">Reference proteome</keyword>
<evidence type="ECO:0000313" key="2">
    <source>
        <dbReference type="Proteomes" id="UP000515158"/>
    </source>
</evidence>